<dbReference type="GO" id="GO:0046872">
    <property type="term" value="F:metal ion binding"/>
    <property type="evidence" value="ECO:0007669"/>
    <property type="project" value="InterPro"/>
</dbReference>
<dbReference type="InterPro" id="IPR013815">
    <property type="entry name" value="ATP_grasp_subdomain_1"/>
</dbReference>
<dbReference type="STRING" id="908615.SAMN05421540_11021"/>
<dbReference type="PANTHER" id="PTHR43585:SF2">
    <property type="entry name" value="ATP-GRASP ENZYME FSQD"/>
    <property type="match status" value="1"/>
</dbReference>
<evidence type="ECO:0000256" key="2">
    <source>
        <dbReference type="ARBA" id="ARBA00022741"/>
    </source>
</evidence>
<proteinExistence type="predicted"/>
<reference evidence="6 7" key="1">
    <citation type="submission" date="2016-10" db="EMBL/GenBank/DDBJ databases">
        <authorList>
            <person name="de Groot N.N."/>
        </authorList>
    </citation>
    <scope>NUCLEOTIDE SEQUENCE [LARGE SCALE GENOMIC DNA]</scope>
    <source>
        <strain evidence="6 7">DSM 23581</strain>
    </source>
</reference>
<name>A0A1H4D9F1_9FLAO</name>
<evidence type="ECO:0000259" key="5">
    <source>
        <dbReference type="PROSITE" id="PS50975"/>
    </source>
</evidence>
<keyword evidence="1" id="KW-0436">Ligase</keyword>
<accession>A0A1H4D9F1</accession>
<dbReference type="InterPro" id="IPR011761">
    <property type="entry name" value="ATP-grasp"/>
</dbReference>
<evidence type="ECO:0000256" key="4">
    <source>
        <dbReference type="PROSITE-ProRule" id="PRU00409"/>
    </source>
</evidence>
<dbReference type="SUPFAM" id="SSF56059">
    <property type="entry name" value="Glutathione synthetase ATP-binding domain-like"/>
    <property type="match status" value="1"/>
</dbReference>
<dbReference type="Pfam" id="PF13535">
    <property type="entry name" value="ATP-grasp_4"/>
    <property type="match status" value="1"/>
</dbReference>
<dbReference type="PANTHER" id="PTHR43585">
    <property type="entry name" value="FUMIPYRROLE BIOSYNTHESIS PROTEIN C"/>
    <property type="match status" value="1"/>
</dbReference>
<feature type="domain" description="ATP-grasp" evidence="5">
    <location>
        <begin position="108"/>
        <end position="300"/>
    </location>
</feature>
<evidence type="ECO:0000313" key="7">
    <source>
        <dbReference type="Proteomes" id="UP000198820"/>
    </source>
</evidence>
<dbReference type="Proteomes" id="UP000198820">
    <property type="component" value="Unassembled WGS sequence"/>
</dbReference>
<evidence type="ECO:0000313" key="6">
    <source>
        <dbReference type="EMBL" id="SEA69100.1"/>
    </source>
</evidence>
<gene>
    <name evidence="6" type="ORF">SAMN05421540_11021</name>
</gene>
<keyword evidence="2 4" id="KW-0547">Nucleotide-binding</keyword>
<organism evidence="6 7">
    <name type="scientific">Psychroflexus halocasei</name>
    <dbReference type="NCBI Taxonomy" id="908615"/>
    <lineage>
        <taxon>Bacteria</taxon>
        <taxon>Pseudomonadati</taxon>
        <taxon>Bacteroidota</taxon>
        <taxon>Flavobacteriia</taxon>
        <taxon>Flavobacteriales</taxon>
        <taxon>Flavobacteriaceae</taxon>
        <taxon>Psychroflexus</taxon>
    </lineage>
</organism>
<dbReference type="GO" id="GO:0005524">
    <property type="term" value="F:ATP binding"/>
    <property type="evidence" value="ECO:0007669"/>
    <property type="project" value="UniProtKB-UniRule"/>
</dbReference>
<dbReference type="EMBL" id="FNQF01000010">
    <property type="protein sequence ID" value="SEA69100.1"/>
    <property type="molecule type" value="Genomic_DNA"/>
</dbReference>
<dbReference type="SMART" id="SM01209">
    <property type="entry name" value="GARS_A"/>
    <property type="match status" value="1"/>
</dbReference>
<evidence type="ECO:0000256" key="3">
    <source>
        <dbReference type="ARBA" id="ARBA00022840"/>
    </source>
</evidence>
<dbReference type="Gene3D" id="3.30.1490.20">
    <property type="entry name" value="ATP-grasp fold, A domain"/>
    <property type="match status" value="1"/>
</dbReference>
<dbReference type="Gene3D" id="3.40.50.20">
    <property type="match status" value="1"/>
</dbReference>
<protein>
    <submittedName>
        <fullName evidence="6">Biotin carboxylase</fullName>
    </submittedName>
</protein>
<evidence type="ECO:0000256" key="1">
    <source>
        <dbReference type="ARBA" id="ARBA00022598"/>
    </source>
</evidence>
<dbReference type="GO" id="GO:0016874">
    <property type="term" value="F:ligase activity"/>
    <property type="evidence" value="ECO:0007669"/>
    <property type="project" value="UniProtKB-KW"/>
</dbReference>
<keyword evidence="7" id="KW-1185">Reference proteome</keyword>
<sequence length="371" mass="41289">MSKKLAIIGASYLQLPLVLKAKELGVETHCFAWEQGAVCKDYCDYFYPISVIEKEAILEECKRIGIDGITTIASDLPMPTIAYVSERLNLVSNPYEVSLNATNKGLMRNCFKNAGVPIPKFMNVNTKDETLSKELNYPVIVKPKDRSGSRGVTRVNHKTALEAAIKVALESSLVKEAIVEEFIEGQEVSVETISWKGKHYLLTITDKITSGAPNFVELEHHEPSNQNEKIQEKIREITIDSLNALGIKNGAGHTEVKIDCDGNVFVIEVGARMGGDFIGSHLVELSTGYDYVKGVIDVALNNLISPKLTKKQYAGVYFLCKQTEALMPYFNQKNDFEVAKELQDEDLKTALSSNDRSGYLIYRADKKIKLI</sequence>
<dbReference type="InterPro" id="IPR052032">
    <property type="entry name" value="ATP-dep_AA_Ligase"/>
</dbReference>
<keyword evidence="3 4" id="KW-0067">ATP-binding</keyword>
<dbReference type="AlphaFoldDB" id="A0A1H4D9F1"/>
<dbReference type="RefSeq" id="WP_093245255.1">
    <property type="nucleotide sequence ID" value="NZ_FNQF01000010.1"/>
</dbReference>
<dbReference type="Gene3D" id="3.30.470.20">
    <property type="entry name" value="ATP-grasp fold, B domain"/>
    <property type="match status" value="1"/>
</dbReference>
<dbReference type="PROSITE" id="PS50975">
    <property type="entry name" value="ATP_GRASP"/>
    <property type="match status" value="1"/>
</dbReference>